<keyword evidence="3" id="KW-0472">Membrane</keyword>
<comment type="caution">
    <text evidence="5">The sequence shown here is derived from an EMBL/GenBank/DDBJ whole genome shotgun (WGS) entry which is preliminary data.</text>
</comment>
<name>A0AAD3E191_9CHLO</name>
<keyword evidence="3" id="KW-0812">Transmembrane</keyword>
<accession>A0AAD3E191</accession>
<comment type="similarity">
    <text evidence="1">Belongs to the glycosyltransferase 90 family.</text>
</comment>
<feature type="transmembrane region" description="Helical" evidence="3">
    <location>
        <begin position="6"/>
        <end position="28"/>
    </location>
</feature>
<dbReference type="GO" id="GO:0016740">
    <property type="term" value="F:transferase activity"/>
    <property type="evidence" value="ECO:0007669"/>
    <property type="project" value="UniProtKB-KW"/>
</dbReference>
<evidence type="ECO:0000256" key="2">
    <source>
        <dbReference type="ARBA" id="ARBA00022679"/>
    </source>
</evidence>
<evidence type="ECO:0000313" key="5">
    <source>
        <dbReference type="EMBL" id="GFR51764.1"/>
    </source>
</evidence>
<protein>
    <recommendedName>
        <fullName evidence="4">Glycosyl transferase CAP10 domain-containing protein</fullName>
    </recommendedName>
</protein>
<dbReference type="SMART" id="SM00672">
    <property type="entry name" value="CAP10"/>
    <property type="match status" value="1"/>
</dbReference>
<evidence type="ECO:0000256" key="3">
    <source>
        <dbReference type="SAM" id="Phobius"/>
    </source>
</evidence>
<dbReference type="PANTHER" id="PTHR12203">
    <property type="entry name" value="KDEL LYS-ASP-GLU-LEU CONTAINING - RELATED"/>
    <property type="match status" value="1"/>
</dbReference>
<dbReference type="InterPro" id="IPR051091">
    <property type="entry name" value="O-Glucosyltr/Glycosyltrsf_90"/>
</dbReference>
<dbReference type="Pfam" id="PF05686">
    <property type="entry name" value="Glyco_transf_90"/>
    <property type="match status" value="1"/>
</dbReference>
<dbReference type="EMBL" id="BMAR01000054">
    <property type="protein sequence ID" value="GFR51764.1"/>
    <property type="molecule type" value="Genomic_DNA"/>
</dbReference>
<evidence type="ECO:0000256" key="1">
    <source>
        <dbReference type="ARBA" id="ARBA00010118"/>
    </source>
</evidence>
<dbReference type="AlphaFoldDB" id="A0AAD3E191"/>
<dbReference type="PANTHER" id="PTHR12203:SF35">
    <property type="entry name" value="PROTEIN O-GLUCOSYLTRANSFERASE 1"/>
    <property type="match status" value="1"/>
</dbReference>
<dbReference type="Proteomes" id="UP001054857">
    <property type="component" value="Unassembled WGS sequence"/>
</dbReference>
<feature type="domain" description="Glycosyl transferase CAP10" evidence="4">
    <location>
        <begin position="163"/>
        <end position="414"/>
    </location>
</feature>
<organism evidence="5 6">
    <name type="scientific">Astrephomene gubernaculifera</name>
    <dbReference type="NCBI Taxonomy" id="47775"/>
    <lineage>
        <taxon>Eukaryota</taxon>
        <taxon>Viridiplantae</taxon>
        <taxon>Chlorophyta</taxon>
        <taxon>core chlorophytes</taxon>
        <taxon>Chlorophyceae</taxon>
        <taxon>CS clade</taxon>
        <taxon>Chlamydomonadales</taxon>
        <taxon>Astrephomenaceae</taxon>
        <taxon>Astrephomene</taxon>
    </lineage>
</organism>
<reference evidence="5 6" key="1">
    <citation type="journal article" date="2021" name="Sci. Rep.">
        <title>Genome sequencing of the multicellular alga Astrephomene provides insights into convergent evolution of germ-soma differentiation.</title>
        <authorList>
            <person name="Yamashita S."/>
            <person name="Yamamoto K."/>
            <person name="Matsuzaki R."/>
            <person name="Suzuki S."/>
            <person name="Yamaguchi H."/>
            <person name="Hirooka S."/>
            <person name="Minakuchi Y."/>
            <person name="Miyagishima S."/>
            <person name="Kawachi M."/>
            <person name="Toyoda A."/>
            <person name="Nozaki H."/>
        </authorList>
    </citation>
    <scope>NUCLEOTIDE SEQUENCE [LARGE SCALE GENOMIC DNA]</scope>
    <source>
        <strain evidence="5 6">NIES-4017</strain>
    </source>
</reference>
<keyword evidence="6" id="KW-1185">Reference proteome</keyword>
<gene>
    <name evidence="5" type="ORF">Agub_g14220</name>
</gene>
<sequence length="467" mass="54455">MVASLYSVNIVQVLYVSILFYALINVVLGQTFASPPPDGGDKVVAGSWEHLCAKDDADMQRLYEDNLEQDLYHWRQRLKGNKLNSSHLLDLFDSYGMDRKANGAAQYVSSQHNVVLIKDNRWYTPFRPFEFNTNCSQGETWCDLRMEWAQWSFERWTRKLNLTFPDVIFYHDIGDAGGCGGKPCAAPMFAYFRQRNEMGFKTKEMVKQGDSTILMPSLYIDLARDAVQGQIHLYSLYFYPWEKKINKAVFRGSGWCPAWHTNRFTRCPRWHMANQSAFNGYNHSLDVGINGWVGPPLPPIDALPLPDHAKYKYVLSLDGVSASNRFAKLLGVNSVVLKEDSPYIGHFYRSVHPYEHYLPIFQRGLDDWMDVFETYNDRDEELQRITNNAQRFAAKYLCDRAIALYFRRALEQYKELFSDMQEFIDESVWPLVQEKEKLNIDIKQHLGRRRRRATLQEGHRGKSKRRT</sequence>
<proteinExistence type="inferred from homology"/>
<keyword evidence="2" id="KW-0808">Transferase</keyword>
<evidence type="ECO:0000259" key="4">
    <source>
        <dbReference type="SMART" id="SM00672"/>
    </source>
</evidence>
<dbReference type="InterPro" id="IPR006598">
    <property type="entry name" value="CAP10"/>
</dbReference>
<keyword evidence="3" id="KW-1133">Transmembrane helix</keyword>
<evidence type="ECO:0000313" key="6">
    <source>
        <dbReference type="Proteomes" id="UP001054857"/>
    </source>
</evidence>